<proteinExistence type="predicted"/>
<keyword evidence="2" id="KW-1185">Reference proteome</keyword>
<reference evidence="1" key="1">
    <citation type="journal article" date="2019" name="bioRxiv">
        <title>The Genome of the Zebra Mussel, Dreissena polymorpha: A Resource for Invasive Species Research.</title>
        <authorList>
            <person name="McCartney M.A."/>
            <person name="Auch B."/>
            <person name="Kono T."/>
            <person name="Mallez S."/>
            <person name="Zhang Y."/>
            <person name="Obille A."/>
            <person name="Becker A."/>
            <person name="Abrahante J.E."/>
            <person name="Garbe J."/>
            <person name="Badalamenti J.P."/>
            <person name="Herman A."/>
            <person name="Mangelson H."/>
            <person name="Liachko I."/>
            <person name="Sullivan S."/>
            <person name="Sone E.D."/>
            <person name="Koren S."/>
            <person name="Silverstein K.A.T."/>
            <person name="Beckman K.B."/>
            <person name="Gohl D.M."/>
        </authorList>
    </citation>
    <scope>NUCLEOTIDE SEQUENCE</scope>
    <source>
        <strain evidence="1">Duluth1</strain>
        <tissue evidence="1">Whole animal</tissue>
    </source>
</reference>
<dbReference type="EMBL" id="JAIWYP010000004">
    <property type="protein sequence ID" value="KAH3830881.1"/>
    <property type="molecule type" value="Genomic_DNA"/>
</dbReference>
<comment type="caution">
    <text evidence="1">The sequence shown here is derived from an EMBL/GenBank/DDBJ whole genome shotgun (WGS) entry which is preliminary data.</text>
</comment>
<dbReference type="AlphaFoldDB" id="A0A9D4H772"/>
<accession>A0A9D4H772</accession>
<gene>
    <name evidence="1" type="ORF">DPMN_104137</name>
</gene>
<sequence length="82" mass="9153">MSQTTTLKERYVPHRHPRSIAPNGTIYASLRSFKVEIYPFVPNMVTIASLVSGSHFVSIGAKTTFIGILFPVFTWTAATRTH</sequence>
<dbReference type="Proteomes" id="UP000828390">
    <property type="component" value="Unassembled WGS sequence"/>
</dbReference>
<organism evidence="1 2">
    <name type="scientific">Dreissena polymorpha</name>
    <name type="common">Zebra mussel</name>
    <name type="synonym">Mytilus polymorpha</name>
    <dbReference type="NCBI Taxonomy" id="45954"/>
    <lineage>
        <taxon>Eukaryota</taxon>
        <taxon>Metazoa</taxon>
        <taxon>Spiralia</taxon>
        <taxon>Lophotrochozoa</taxon>
        <taxon>Mollusca</taxon>
        <taxon>Bivalvia</taxon>
        <taxon>Autobranchia</taxon>
        <taxon>Heteroconchia</taxon>
        <taxon>Euheterodonta</taxon>
        <taxon>Imparidentia</taxon>
        <taxon>Neoheterodontei</taxon>
        <taxon>Myida</taxon>
        <taxon>Dreissenoidea</taxon>
        <taxon>Dreissenidae</taxon>
        <taxon>Dreissena</taxon>
    </lineage>
</organism>
<protein>
    <submittedName>
        <fullName evidence="1">Uncharacterized protein</fullName>
    </submittedName>
</protein>
<name>A0A9D4H772_DREPO</name>
<evidence type="ECO:0000313" key="1">
    <source>
        <dbReference type="EMBL" id="KAH3830881.1"/>
    </source>
</evidence>
<evidence type="ECO:0000313" key="2">
    <source>
        <dbReference type="Proteomes" id="UP000828390"/>
    </source>
</evidence>
<reference evidence="1" key="2">
    <citation type="submission" date="2020-11" db="EMBL/GenBank/DDBJ databases">
        <authorList>
            <person name="McCartney M.A."/>
            <person name="Auch B."/>
            <person name="Kono T."/>
            <person name="Mallez S."/>
            <person name="Becker A."/>
            <person name="Gohl D.M."/>
            <person name="Silverstein K.A.T."/>
            <person name="Koren S."/>
            <person name="Bechman K.B."/>
            <person name="Herman A."/>
            <person name="Abrahante J.E."/>
            <person name="Garbe J."/>
        </authorList>
    </citation>
    <scope>NUCLEOTIDE SEQUENCE</scope>
    <source>
        <strain evidence="1">Duluth1</strain>
        <tissue evidence="1">Whole animal</tissue>
    </source>
</reference>